<reference evidence="2" key="4">
    <citation type="submission" date="2019-03" db="UniProtKB">
        <authorList>
            <consortium name="EnsemblPlants"/>
        </authorList>
    </citation>
    <scope>IDENTIFICATION</scope>
</reference>
<dbReference type="EnsemblPlants" id="AET5Gv20331700.1">
    <property type="protein sequence ID" value="AET5Gv20331700.1"/>
    <property type="gene ID" value="AET5Gv20331700"/>
</dbReference>
<reference evidence="2" key="3">
    <citation type="journal article" date="2017" name="Nature">
        <title>Genome sequence of the progenitor of the wheat D genome Aegilops tauschii.</title>
        <authorList>
            <person name="Luo M.C."/>
            <person name="Gu Y.Q."/>
            <person name="Puiu D."/>
            <person name="Wang H."/>
            <person name="Twardziok S.O."/>
            <person name="Deal K.R."/>
            <person name="Huo N."/>
            <person name="Zhu T."/>
            <person name="Wang L."/>
            <person name="Wang Y."/>
            <person name="McGuire P.E."/>
            <person name="Liu S."/>
            <person name="Long H."/>
            <person name="Ramasamy R.K."/>
            <person name="Rodriguez J.C."/>
            <person name="Van S.L."/>
            <person name="Yuan L."/>
            <person name="Wang Z."/>
            <person name="Xia Z."/>
            <person name="Xiao L."/>
            <person name="Anderson O.D."/>
            <person name="Ouyang S."/>
            <person name="Liang Y."/>
            <person name="Zimin A.V."/>
            <person name="Pertea G."/>
            <person name="Qi P."/>
            <person name="Bennetzen J.L."/>
            <person name="Dai X."/>
            <person name="Dawson M.W."/>
            <person name="Muller H.G."/>
            <person name="Kugler K."/>
            <person name="Rivarola-Duarte L."/>
            <person name="Spannagl M."/>
            <person name="Mayer K.F.X."/>
            <person name="Lu F.H."/>
            <person name="Bevan M.W."/>
            <person name="Leroy P."/>
            <person name="Li P."/>
            <person name="You F.M."/>
            <person name="Sun Q."/>
            <person name="Liu Z."/>
            <person name="Lyons E."/>
            <person name="Wicker T."/>
            <person name="Salzberg S.L."/>
            <person name="Devos K.M."/>
            <person name="Dvorak J."/>
        </authorList>
    </citation>
    <scope>NUCLEOTIDE SEQUENCE [LARGE SCALE GENOMIC DNA]</scope>
    <source>
        <strain evidence="2">cv. AL8/78</strain>
    </source>
</reference>
<evidence type="ECO:0000256" key="1">
    <source>
        <dbReference type="SAM" id="MobiDB-lite"/>
    </source>
</evidence>
<organism evidence="2 3">
    <name type="scientific">Aegilops tauschii subsp. strangulata</name>
    <name type="common">Goatgrass</name>
    <dbReference type="NCBI Taxonomy" id="200361"/>
    <lineage>
        <taxon>Eukaryota</taxon>
        <taxon>Viridiplantae</taxon>
        <taxon>Streptophyta</taxon>
        <taxon>Embryophyta</taxon>
        <taxon>Tracheophyta</taxon>
        <taxon>Spermatophyta</taxon>
        <taxon>Magnoliopsida</taxon>
        <taxon>Liliopsida</taxon>
        <taxon>Poales</taxon>
        <taxon>Poaceae</taxon>
        <taxon>BOP clade</taxon>
        <taxon>Pooideae</taxon>
        <taxon>Triticodae</taxon>
        <taxon>Triticeae</taxon>
        <taxon>Triticinae</taxon>
        <taxon>Aegilops</taxon>
    </lineage>
</organism>
<protein>
    <submittedName>
        <fullName evidence="2">Uncharacterized protein</fullName>
    </submittedName>
</protein>
<dbReference type="Gramene" id="AET5Gv20331700.1">
    <property type="protein sequence ID" value="AET5Gv20331700.1"/>
    <property type="gene ID" value="AET5Gv20331700"/>
</dbReference>
<dbReference type="AlphaFoldDB" id="A0A453K7X8"/>
<accession>A0A453K7X8</accession>
<keyword evidence="3" id="KW-1185">Reference proteome</keyword>
<reference evidence="3" key="1">
    <citation type="journal article" date="2014" name="Science">
        <title>Ancient hybridizations among the ancestral genomes of bread wheat.</title>
        <authorList>
            <consortium name="International Wheat Genome Sequencing Consortium,"/>
            <person name="Marcussen T."/>
            <person name="Sandve S.R."/>
            <person name="Heier L."/>
            <person name="Spannagl M."/>
            <person name="Pfeifer M."/>
            <person name="Jakobsen K.S."/>
            <person name="Wulff B.B."/>
            <person name="Steuernagel B."/>
            <person name="Mayer K.F."/>
            <person name="Olsen O.A."/>
        </authorList>
    </citation>
    <scope>NUCLEOTIDE SEQUENCE [LARGE SCALE GENOMIC DNA]</scope>
    <source>
        <strain evidence="3">cv. AL8/78</strain>
    </source>
</reference>
<feature type="region of interest" description="Disordered" evidence="1">
    <location>
        <begin position="69"/>
        <end position="97"/>
    </location>
</feature>
<dbReference type="Proteomes" id="UP000015105">
    <property type="component" value="Chromosome 5D"/>
</dbReference>
<evidence type="ECO:0000313" key="3">
    <source>
        <dbReference type="Proteomes" id="UP000015105"/>
    </source>
</evidence>
<proteinExistence type="predicted"/>
<sequence length="119" mass="12706">MAHYSKEAIASSNARDTSPAVTHAFEAPKWNQLDCVPVGRRTPHCPMVDVDNLHMVATMMQFLARRSSSDGGWTQLLPGKPGGAAWGEPAGSHSEPWSAAPQLTMAELAPYCMSKKGGA</sequence>
<reference evidence="2" key="5">
    <citation type="journal article" date="2021" name="G3 (Bethesda)">
        <title>Aegilops tauschii genome assembly Aet v5.0 features greater sequence contiguity and improved annotation.</title>
        <authorList>
            <person name="Wang L."/>
            <person name="Zhu T."/>
            <person name="Rodriguez J.C."/>
            <person name="Deal K.R."/>
            <person name="Dubcovsky J."/>
            <person name="McGuire P.E."/>
            <person name="Lux T."/>
            <person name="Spannagl M."/>
            <person name="Mayer K.F.X."/>
            <person name="Baldrich P."/>
            <person name="Meyers B.C."/>
            <person name="Huo N."/>
            <person name="Gu Y.Q."/>
            <person name="Zhou H."/>
            <person name="Devos K.M."/>
            <person name="Bennetzen J.L."/>
            <person name="Unver T."/>
            <person name="Budak H."/>
            <person name="Gulick P.J."/>
            <person name="Galiba G."/>
            <person name="Kalapos B."/>
            <person name="Nelson D.R."/>
            <person name="Li P."/>
            <person name="You F.M."/>
            <person name="Luo M.C."/>
            <person name="Dvorak J."/>
        </authorList>
    </citation>
    <scope>NUCLEOTIDE SEQUENCE [LARGE SCALE GENOMIC DNA]</scope>
    <source>
        <strain evidence="2">cv. AL8/78</strain>
    </source>
</reference>
<feature type="compositionally biased region" description="Polar residues" evidence="1">
    <location>
        <begin position="10"/>
        <end position="20"/>
    </location>
</feature>
<feature type="region of interest" description="Disordered" evidence="1">
    <location>
        <begin position="1"/>
        <end position="20"/>
    </location>
</feature>
<evidence type="ECO:0000313" key="2">
    <source>
        <dbReference type="EnsemblPlants" id="AET5Gv20331700.1"/>
    </source>
</evidence>
<reference evidence="3" key="2">
    <citation type="journal article" date="2017" name="Nat. Plants">
        <title>The Aegilops tauschii genome reveals multiple impacts of transposons.</title>
        <authorList>
            <person name="Zhao G."/>
            <person name="Zou C."/>
            <person name="Li K."/>
            <person name="Wang K."/>
            <person name="Li T."/>
            <person name="Gao L."/>
            <person name="Zhang X."/>
            <person name="Wang H."/>
            <person name="Yang Z."/>
            <person name="Liu X."/>
            <person name="Jiang W."/>
            <person name="Mao L."/>
            <person name="Kong X."/>
            <person name="Jiao Y."/>
            <person name="Jia J."/>
        </authorList>
    </citation>
    <scope>NUCLEOTIDE SEQUENCE [LARGE SCALE GENOMIC DNA]</scope>
    <source>
        <strain evidence="3">cv. AL8/78</strain>
    </source>
</reference>
<name>A0A453K7X8_AEGTS</name>